<feature type="signal peptide" evidence="1">
    <location>
        <begin position="1"/>
        <end position="25"/>
    </location>
</feature>
<evidence type="ECO:0000256" key="1">
    <source>
        <dbReference type="SAM" id="SignalP"/>
    </source>
</evidence>
<dbReference type="RefSeq" id="WP_331214636.1">
    <property type="nucleotide sequence ID" value="NZ_JAZGQK010000011.1"/>
</dbReference>
<evidence type="ECO:0000313" key="2">
    <source>
        <dbReference type="EMBL" id="MEE6259515.1"/>
    </source>
</evidence>
<evidence type="ECO:0008006" key="4">
    <source>
        <dbReference type="Google" id="ProtNLM"/>
    </source>
</evidence>
<dbReference type="PROSITE" id="PS51257">
    <property type="entry name" value="PROKAR_LIPOPROTEIN"/>
    <property type="match status" value="1"/>
</dbReference>
<feature type="chain" id="PRO_5046866878" description="DUF3558 domain-containing protein" evidence="1">
    <location>
        <begin position="26"/>
        <end position="243"/>
    </location>
</feature>
<name>A0ABU7RSM0_9ACTN</name>
<dbReference type="EMBL" id="JAZGQK010000011">
    <property type="protein sequence ID" value="MEE6259515.1"/>
    <property type="molecule type" value="Genomic_DNA"/>
</dbReference>
<sequence>MNKTIDMRPPMQRCSPILRRWAALAAVTVFLLAGCDPEPDPTRTPEPSLTYGQVDAALCERLKANQVATRFGLKPRPSYHPTGRFGTALNHTHLSCEFWVYDDGDRFRTPIGEFDPEGTIRLRTYPDHETAEKGHESAVHTLRSSEKSRQGVSTQSVGGWWDEGLYSQLVMPIDPELYPRLKGLDAARVGVVYELRHANLLVTTRLNTQAATPEIEAVLALLRDLANALTNEAVSHLVKTGPD</sequence>
<organism evidence="2 3">
    <name type="scientific">Plantactinospora sonchi</name>
    <dbReference type="NCBI Taxonomy" id="1544735"/>
    <lineage>
        <taxon>Bacteria</taxon>
        <taxon>Bacillati</taxon>
        <taxon>Actinomycetota</taxon>
        <taxon>Actinomycetes</taxon>
        <taxon>Micromonosporales</taxon>
        <taxon>Micromonosporaceae</taxon>
        <taxon>Plantactinospora</taxon>
    </lineage>
</organism>
<accession>A0ABU7RSM0</accession>
<evidence type="ECO:0000313" key="3">
    <source>
        <dbReference type="Proteomes" id="UP001332243"/>
    </source>
</evidence>
<keyword evidence="3" id="KW-1185">Reference proteome</keyword>
<comment type="caution">
    <text evidence="2">The sequence shown here is derived from an EMBL/GenBank/DDBJ whole genome shotgun (WGS) entry which is preliminary data.</text>
</comment>
<keyword evidence="1" id="KW-0732">Signal</keyword>
<dbReference type="Proteomes" id="UP001332243">
    <property type="component" value="Unassembled WGS sequence"/>
</dbReference>
<protein>
    <recommendedName>
        <fullName evidence="4">DUF3558 domain-containing protein</fullName>
    </recommendedName>
</protein>
<proteinExistence type="predicted"/>
<gene>
    <name evidence="2" type="ORF">V1633_13580</name>
</gene>
<reference evidence="2 3" key="1">
    <citation type="submission" date="2024-01" db="EMBL/GenBank/DDBJ databases">
        <title>Genome insights into Plantactinospora sonchi sp. nov.</title>
        <authorList>
            <person name="Wang L."/>
        </authorList>
    </citation>
    <scope>NUCLEOTIDE SEQUENCE [LARGE SCALE GENOMIC DNA]</scope>
    <source>
        <strain evidence="2 3">NEAU-QY2</strain>
    </source>
</reference>